<evidence type="ECO:0000259" key="6">
    <source>
        <dbReference type="PROSITE" id="PS51194"/>
    </source>
</evidence>
<dbReference type="Pfam" id="PF04434">
    <property type="entry name" value="SWIM"/>
    <property type="match status" value="1"/>
</dbReference>
<dbReference type="PROSITE" id="PS50966">
    <property type="entry name" value="ZF_SWIM"/>
    <property type="match status" value="1"/>
</dbReference>
<dbReference type="GO" id="GO:0004386">
    <property type="term" value="F:helicase activity"/>
    <property type="evidence" value="ECO:0007669"/>
    <property type="project" value="UniProtKB-KW"/>
</dbReference>
<name>A0A7X0H6I2_9BACT</name>
<dbReference type="InterPro" id="IPR001650">
    <property type="entry name" value="Helicase_C-like"/>
</dbReference>
<sequence length="1288" mass="141358">MQGRALQLAGAVQRLKPTDDSGDDVLLRAEVKDNGEVHTVEITKEDKRYAVAECTCDDFAAGAFCRHIWAVLLDLNEHDTDDDHEGVTISDLARLRLRAPKARKRDDSARPVRSAEPQWIGRLSLLRPTSAENDAENSDAVSIFPTQRQVCYVILPELSNRHNGLVVDLQQRTAIASGWSKPKPLRVGLDTIDTLADKADRELVSMMLGATWVTQNEASQSYRLDRGHHTYRIAPGSQRMLLQRLIATGRCFVELDEDETNNRTNQRPLRWAGNDQPWKLWMVARQGAGELLVDLQLRRAGKRIAVTDPEIVLGGRDGLLVNTNPVEATTGKSGRSRFPYALAAPFDDRDAYRWVSQFRDHRYADDDAVAADEATEALDEPISASALRIPAEDVPRFLERLYLLPQLPELDLPEGMGREEQLLEPAPHLDLYSPGSAEAAELISGSGKSSLVARVWFDYAGQRVNPARKGRFVPVGPAKTGAAGASASTDPTAQPAVVGAAADAEDTATSGAPAEEEAQQSAVAVEDAEVADTESADVVENLDDASPDEKLIRRNLRSEREAIAATAGLGLRHTASPTGDVLLVSPKQMPRAVASLLAEGWIISADQKIVRAAGPPALSIASGIDWFELRGKVTYEQTDGTEQEFTLPEILAAARSGQNMITLGDGSQALLPEQWLDEHGLLTALGQIEGDHLRFKSSQAAMLDALLDEKDLVEIDDRFKQARERLKQFEGIKPLDPAPEFGGKLRSYQSEGLGWLAFLREFGMGGILADDMGLGKTVQVLAMIQGRTLGHADHIDPPLLLSDDDDKVAPTAKAKKKPSLIVVPRSVIFNWLDEAQKFCPELKVLAYSGPDRAAMLPKFDDYDLVVTSFGLMRRDIDKLKEKAFDYAVLDEAQAIKNPSSQSAKAARLLQANHRLALTGTPVENHLGDLWSIFEFLNPGMLGANARFSDLVRGASSNAAADKLNTPVNAEGQAQAVMADNGEGSPEDEDFYLPEEQKGDAKADTVAQVAAALRPFILRRTKTQVLDDLPAKTEQTIICEMEPAQRKVYDQMRKYYRGTLMKQLDDTPANKNSKGGEDASGNGVGKSAFMVLEALLRLRQAACHPALIDKEGIDSGDENTPSAKLDTLSEMLAEVIDGGQKALVFSQFTSMLSLVRKRLDELGIRYAYLDGQTRNRKQVVEQFQEDPDLQVFLISLKAGGVGLNLTAAEYVFILDPWWNPAVEAQAIDRTHRIGQTKPVFAYRMICEDTVEQRIIELQQRKRKLADAIVGGQQNLLQSLTREDIEQLLS</sequence>
<feature type="domain" description="Helicase ATP-binding" evidence="5">
    <location>
        <begin position="757"/>
        <end position="939"/>
    </location>
</feature>
<dbReference type="RefSeq" id="WP_184677680.1">
    <property type="nucleotide sequence ID" value="NZ_JACHGY010000001.1"/>
</dbReference>
<dbReference type="InterPro" id="IPR000330">
    <property type="entry name" value="SNF2_N"/>
</dbReference>
<comment type="caution">
    <text evidence="7">The sequence shown here is derived from an EMBL/GenBank/DDBJ whole genome shotgun (WGS) entry which is preliminary data.</text>
</comment>
<dbReference type="SMART" id="SM00490">
    <property type="entry name" value="HELICc"/>
    <property type="match status" value="1"/>
</dbReference>
<dbReference type="SUPFAM" id="SSF52540">
    <property type="entry name" value="P-loop containing nucleoside triphosphate hydrolases"/>
    <property type="match status" value="2"/>
</dbReference>
<dbReference type="Gene3D" id="3.40.50.10810">
    <property type="entry name" value="Tandem AAA-ATPase domain"/>
    <property type="match status" value="1"/>
</dbReference>
<feature type="domain" description="SWIM-type" evidence="4">
    <location>
        <begin position="38"/>
        <end position="76"/>
    </location>
</feature>
<dbReference type="GO" id="GO:0016787">
    <property type="term" value="F:hydrolase activity"/>
    <property type="evidence" value="ECO:0007669"/>
    <property type="project" value="UniProtKB-KW"/>
</dbReference>
<evidence type="ECO:0000259" key="4">
    <source>
        <dbReference type="PROSITE" id="PS50966"/>
    </source>
</evidence>
<keyword evidence="2" id="KW-0479">Metal-binding</keyword>
<dbReference type="SMART" id="SM00487">
    <property type="entry name" value="DEXDc"/>
    <property type="match status" value="1"/>
</dbReference>
<keyword evidence="1" id="KW-0378">Hydrolase</keyword>
<dbReference type="EMBL" id="JACHGY010000001">
    <property type="protein sequence ID" value="MBB6430144.1"/>
    <property type="molecule type" value="Genomic_DNA"/>
</dbReference>
<evidence type="ECO:0000313" key="7">
    <source>
        <dbReference type="EMBL" id="MBB6430144.1"/>
    </source>
</evidence>
<keyword evidence="7" id="KW-0547">Nucleotide-binding</keyword>
<keyword evidence="7" id="KW-0347">Helicase</keyword>
<dbReference type="InterPro" id="IPR038718">
    <property type="entry name" value="SNF2-like_sf"/>
</dbReference>
<dbReference type="GO" id="GO:0005524">
    <property type="term" value="F:ATP binding"/>
    <property type="evidence" value="ECO:0007669"/>
    <property type="project" value="InterPro"/>
</dbReference>
<evidence type="ECO:0000256" key="3">
    <source>
        <dbReference type="SAM" id="MobiDB-lite"/>
    </source>
</evidence>
<evidence type="ECO:0000259" key="5">
    <source>
        <dbReference type="PROSITE" id="PS51192"/>
    </source>
</evidence>
<dbReference type="InterPro" id="IPR049730">
    <property type="entry name" value="SNF2/RAD54-like_C"/>
</dbReference>
<organism evidence="7 8">
    <name type="scientific">Algisphaera agarilytica</name>
    <dbReference type="NCBI Taxonomy" id="1385975"/>
    <lineage>
        <taxon>Bacteria</taxon>
        <taxon>Pseudomonadati</taxon>
        <taxon>Planctomycetota</taxon>
        <taxon>Phycisphaerae</taxon>
        <taxon>Phycisphaerales</taxon>
        <taxon>Phycisphaeraceae</taxon>
        <taxon>Algisphaera</taxon>
    </lineage>
</organism>
<dbReference type="Pfam" id="PF00271">
    <property type="entry name" value="Helicase_C"/>
    <property type="match status" value="1"/>
</dbReference>
<proteinExistence type="predicted"/>
<dbReference type="Gene3D" id="3.40.50.300">
    <property type="entry name" value="P-loop containing nucleotide triphosphate hydrolases"/>
    <property type="match status" value="1"/>
</dbReference>
<accession>A0A7X0H6I2</accession>
<dbReference type="InterPro" id="IPR014001">
    <property type="entry name" value="Helicase_ATP-bd"/>
</dbReference>
<feature type="domain" description="Helicase C-terminal" evidence="6">
    <location>
        <begin position="1126"/>
        <end position="1275"/>
    </location>
</feature>
<keyword evidence="8" id="KW-1185">Reference proteome</keyword>
<protein>
    <submittedName>
        <fullName evidence="7">SNF2 family DNA or RNA helicase</fullName>
    </submittedName>
</protein>
<dbReference type="PROSITE" id="PS51194">
    <property type="entry name" value="HELICASE_CTER"/>
    <property type="match status" value="1"/>
</dbReference>
<evidence type="ECO:0000256" key="1">
    <source>
        <dbReference type="ARBA" id="ARBA00022801"/>
    </source>
</evidence>
<evidence type="ECO:0000256" key="2">
    <source>
        <dbReference type="PROSITE-ProRule" id="PRU00325"/>
    </source>
</evidence>
<dbReference type="GO" id="GO:0008270">
    <property type="term" value="F:zinc ion binding"/>
    <property type="evidence" value="ECO:0007669"/>
    <property type="project" value="UniProtKB-KW"/>
</dbReference>
<feature type="region of interest" description="Disordered" evidence="3">
    <location>
        <begin position="478"/>
        <end position="520"/>
    </location>
</feature>
<dbReference type="InterPro" id="IPR007527">
    <property type="entry name" value="Znf_SWIM"/>
</dbReference>
<keyword evidence="2" id="KW-0863">Zinc-finger</keyword>
<dbReference type="Pfam" id="PF00176">
    <property type="entry name" value="SNF2-rel_dom"/>
    <property type="match status" value="1"/>
</dbReference>
<keyword evidence="2" id="KW-0862">Zinc</keyword>
<dbReference type="InterPro" id="IPR027417">
    <property type="entry name" value="P-loop_NTPase"/>
</dbReference>
<gene>
    <name evidence="7" type="ORF">HNQ40_001950</name>
</gene>
<dbReference type="PANTHER" id="PTHR10799">
    <property type="entry name" value="SNF2/RAD54 HELICASE FAMILY"/>
    <property type="match status" value="1"/>
</dbReference>
<dbReference type="CDD" id="cd18793">
    <property type="entry name" value="SF2_C_SNF"/>
    <property type="match status" value="1"/>
</dbReference>
<dbReference type="Proteomes" id="UP000541810">
    <property type="component" value="Unassembled WGS sequence"/>
</dbReference>
<feature type="compositionally biased region" description="Low complexity" evidence="3">
    <location>
        <begin position="478"/>
        <end position="512"/>
    </location>
</feature>
<keyword evidence="7" id="KW-0067">ATP-binding</keyword>
<evidence type="ECO:0000313" key="8">
    <source>
        <dbReference type="Proteomes" id="UP000541810"/>
    </source>
</evidence>
<dbReference type="PROSITE" id="PS51192">
    <property type="entry name" value="HELICASE_ATP_BIND_1"/>
    <property type="match status" value="1"/>
</dbReference>
<reference evidence="7 8" key="1">
    <citation type="submission" date="2020-08" db="EMBL/GenBank/DDBJ databases">
        <title>Genomic Encyclopedia of Type Strains, Phase IV (KMG-IV): sequencing the most valuable type-strain genomes for metagenomic binning, comparative biology and taxonomic classification.</title>
        <authorList>
            <person name="Goeker M."/>
        </authorList>
    </citation>
    <scope>NUCLEOTIDE SEQUENCE [LARGE SCALE GENOMIC DNA]</scope>
    <source>
        <strain evidence="7 8">DSM 103725</strain>
    </source>
</reference>